<keyword evidence="4" id="KW-1185">Reference proteome</keyword>
<dbReference type="PANTHER" id="PTHR10648:SF4">
    <property type="entry name" value="PROTEIN PHOSPHATASE 2 (FORMERLY 2A), REGULATORY SUBUNIT A, BETA ISOFORM-RELATED"/>
    <property type="match status" value="1"/>
</dbReference>
<feature type="repeat" description="HEAT" evidence="2">
    <location>
        <begin position="76"/>
        <end position="112"/>
    </location>
</feature>
<evidence type="ECO:0000256" key="2">
    <source>
        <dbReference type="PROSITE-ProRule" id="PRU00103"/>
    </source>
</evidence>
<reference evidence="3 4" key="1">
    <citation type="submission" date="2023-03" db="EMBL/GenBank/DDBJ databases">
        <title>Genome insight into feeding habits of ladybird beetles.</title>
        <authorList>
            <person name="Li H.-S."/>
            <person name="Huang Y.-H."/>
            <person name="Pang H."/>
        </authorList>
    </citation>
    <scope>NUCLEOTIDE SEQUENCE [LARGE SCALE GENOMIC DNA]</scope>
    <source>
        <strain evidence="3">SYSU_2023b</strain>
        <tissue evidence="3">Whole body</tissue>
    </source>
</reference>
<dbReference type="GO" id="GO:0005829">
    <property type="term" value="C:cytosol"/>
    <property type="evidence" value="ECO:0007669"/>
    <property type="project" value="TreeGrafter"/>
</dbReference>
<dbReference type="AlphaFoldDB" id="A0AAW1VAF7"/>
<protein>
    <submittedName>
        <fullName evidence="3">Uncharacterized protein</fullName>
    </submittedName>
</protein>
<dbReference type="Gene3D" id="1.25.10.10">
    <property type="entry name" value="Leucine-rich Repeat Variant"/>
    <property type="match status" value="1"/>
</dbReference>
<dbReference type="InterPro" id="IPR016024">
    <property type="entry name" value="ARM-type_fold"/>
</dbReference>
<dbReference type="PANTHER" id="PTHR10648">
    <property type="entry name" value="SERINE/THREONINE-PROTEIN PHOSPHATASE PP2A 65 KDA REGULATORY SUBUNIT"/>
    <property type="match status" value="1"/>
</dbReference>
<feature type="repeat" description="HEAT" evidence="2">
    <location>
        <begin position="128"/>
        <end position="165"/>
    </location>
</feature>
<dbReference type="GO" id="GO:0019888">
    <property type="term" value="F:protein phosphatase regulator activity"/>
    <property type="evidence" value="ECO:0007669"/>
    <property type="project" value="TreeGrafter"/>
</dbReference>
<sequence length="564" mass="65846">MEVLKRYSESESVQINAIEISLSVANKSENKDIRNGMLEIIQKMSKNKSWRIRQHIALLIDVIVGTFEEEEFGPVLLELYQNLINDDERGVRVNAAQNIYNFTKNFKDNFVKLSKTDQKFDDIFVDSFLPLIREITNDISDEVQIALSSAILSFSDIISNESFRNIILPIIVEGLEKEKPLMYKENLLMNLDLLPDDIDLIKSLSSFDNIIQHIILESQTSWRSRRSLLITFIHVSKYCSEEFFKKNIFVYYINLLRDSVYAVRRTATVILPVLVKKFGATWLIKEIMPQINLTLKDDKYLFRYIILFCTQELMYPSVGNTIWDKNEKYLVDFKTLMQINKEKYGKMLYKITKLHARLRENLTDKQFTTILGSFTDQNSISREDITLYSEEVLNKIIKNNNIFRIEMNTNDDEMCYLEGVLILLNTKILDAVKILIRDPTNNIQDRAKYVITVIKRFSDDLYFEISNSWVEGYITDIEEAIKTEIDSQIISQFTEVENYCNCVEKVDTNFKSENVNTTPSEKIVDVVDIVEKLEVFPADTIQPEVLHIDEMESLDEEKTKECKV</sequence>
<dbReference type="InterPro" id="IPR011989">
    <property type="entry name" value="ARM-like"/>
</dbReference>
<dbReference type="GO" id="GO:0000159">
    <property type="term" value="C:protein phosphatase type 2A complex"/>
    <property type="evidence" value="ECO:0007669"/>
    <property type="project" value="TreeGrafter"/>
</dbReference>
<dbReference type="InterPro" id="IPR051023">
    <property type="entry name" value="PP2A_Regulatory_Subunit_A"/>
</dbReference>
<dbReference type="InterPro" id="IPR021133">
    <property type="entry name" value="HEAT_type_2"/>
</dbReference>
<accession>A0AAW1VAF7</accession>
<evidence type="ECO:0000313" key="3">
    <source>
        <dbReference type="EMBL" id="KAK9890580.1"/>
    </source>
</evidence>
<proteinExistence type="predicted"/>
<dbReference type="SUPFAM" id="SSF48371">
    <property type="entry name" value="ARM repeat"/>
    <property type="match status" value="1"/>
</dbReference>
<name>A0AAW1VAF7_9CUCU</name>
<comment type="caution">
    <text evidence="3">The sequence shown here is derived from an EMBL/GenBank/DDBJ whole genome shotgun (WGS) entry which is preliminary data.</text>
</comment>
<evidence type="ECO:0000313" key="4">
    <source>
        <dbReference type="Proteomes" id="UP001431783"/>
    </source>
</evidence>
<gene>
    <name evidence="3" type="ORF">WA026_011950</name>
</gene>
<dbReference type="PROSITE" id="PS50077">
    <property type="entry name" value="HEAT_REPEAT"/>
    <property type="match status" value="2"/>
</dbReference>
<keyword evidence="1" id="KW-0677">Repeat</keyword>
<organism evidence="3 4">
    <name type="scientific">Henosepilachna vigintioctopunctata</name>
    <dbReference type="NCBI Taxonomy" id="420089"/>
    <lineage>
        <taxon>Eukaryota</taxon>
        <taxon>Metazoa</taxon>
        <taxon>Ecdysozoa</taxon>
        <taxon>Arthropoda</taxon>
        <taxon>Hexapoda</taxon>
        <taxon>Insecta</taxon>
        <taxon>Pterygota</taxon>
        <taxon>Neoptera</taxon>
        <taxon>Endopterygota</taxon>
        <taxon>Coleoptera</taxon>
        <taxon>Polyphaga</taxon>
        <taxon>Cucujiformia</taxon>
        <taxon>Coccinelloidea</taxon>
        <taxon>Coccinellidae</taxon>
        <taxon>Epilachninae</taxon>
        <taxon>Epilachnini</taxon>
        <taxon>Henosepilachna</taxon>
    </lineage>
</organism>
<dbReference type="EMBL" id="JARQZJ010000126">
    <property type="protein sequence ID" value="KAK9890580.1"/>
    <property type="molecule type" value="Genomic_DNA"/>
</dbReference>
<dbReference type="Proteomes" id="UP001431783">
    <property type="component" value="Unassembled WGS sequence"/>
</dbReference>
<evidence type="ECO:0000256" key="1">
    <source>
        <dbReference type="ARBA" id="ARBA00022737"/>
    </source>
</evidence>
<dbReference type="GO" id="GO:0005634">
    <property type="term" value="C:nucleus"/>
    <property type="evidence" value="ECO:0007669"/>
    <property type="project" value="TreeGrafter"/>
</dbReference>